<proteinExistence type="predicted"/>
<protein>
    <recommendedName>
        <fullName evidence="4">Transmembrane protein</fullName>
    </recommendedName>
</protein>
<keyword evidence="1" id="KW-0472">Membrane</keyword>
<evidence type="ECO:0000313" key="3">
    <source>
        <dbReference type="Proteomes" id="UP000377224"/>
    </source>
</evidence>
<feature type="transmembrane region" description="Helical" evidence="1">
    <location>
        <begin position="33"/>
        <end position="54"/>
    </location>
</feature>
<sequence>MTSKTPYTQRCSILAGQLIRPFSYLAIKHDNKYLMDWVFPAILVALTGVALFFLRDGLNIFGESGILSRVLGFIQNLPGFYIAALAAIATFGRSDIDNIIPSPTPVIMEVRGGEQNPIPLTRRRFLCMMFAFLTAECVVLILVSIAVLSMAGDYHGNPFFGFKVFTGVGFLVYMLFFYQMLLATFWGLFYLGDRIHQA</sequence>
<gene>
    <name evidence="2" type="ORF">PS896_03121</name>
</gene>
<evidence type="ECO:0000313" key="2">
    <source>
        <dbReference type="EMBL" id="VVP06910.1"/>
    </source>
</evidence>
<dbReference type="AlphaFoldDB" id="A0A5E7KYK3"/>
<feature type="transmembrane region" description="Helical" evidence="1">
    <location>
        <begin position="125"/>
        <end position="150"/>
    </location>
</feature>
<dbReference type="RefSeq" id="WP_150647859.1">
    <property type="nucleotide sequence ID" value="NZ_CABVIN010000004.1"/>
</dbReference>
<name>A0A5E7KYK3_PSEFL</name>
<dbReference type="EMBL" id="CABVIN010000004">
    <property type="protein sequence ID" value="VVP06910.1"/>
    <property type="molecule type" value="Genomic_DNA"/>
</dbReference>
<reference evidence="2 3" key="1">
    <citation type="submission" date="2019-09" db="EMBL/GenBank/DDBJ databases">
        <authorList>
            <person name="Chandra G."/>
            <person name="Truman W A."/>
        </authorList>
    </citation>
    <scope>NUCLEOTIDE SEQUENCE [LARGE SCALE GENOMIC DNA]</scope>
    <source>
        <strain evidence="2">PS896</strain>
    </source>
</reference>
<accession>A0A5E7KYK3</accession>
<feature type="transmembrane region" description="Helical" evidence="1">
    <location>
        <begin position="170"/>
        <end position="191"/>
    </location>
</feature>
<evidence type="ECO:0000256" key="1">
    <source>
        <dbReference type="SAM" id="Phobius"/>
    </source>
</evidence>
<organism evidence="2 3">
    <name type="scientific">Pseudomonas fluorescens</name>
    <dbReference type="NCBI Taxonomy" id="294"/>
    <lineage>
        <taxon>Bacteria</taxon>
        <taxon>Pseudomonadati</taxon>
        <taxon>Pseudomonadota</taxon>
        <taxon>Gammaproteobacteria</taxon>
        <taxon>Pseudomonadales</taxon>
        <taxon>Pseudomonadaceae</taxon>
        <taxon>Pseudomonas</taxon>
    </lineage>
</organism>
<evidence type="ECO:0008006" key="4">
    <source>
        <dbReference type="Google" id="ProtNLM"/>
    </source>
</evidence>
<keyword evidence="1" id="KW-1133">Transmembrane helix</keyword>
<keyword evidence="1" id="KW-0812">Transmembrane</keyword>
<dbReference type="Proteomes" id="UP000377224">
    <property type="component" value="Unassembled WGS sequence"/>
</dbReference>
<feature type="transmembrane region" description="Helical" evidence="1">
    <location>
        <begin position="66"/>
        <end position="91"/>
    </location>
</feature>